<dbReference type="SUPFAM" id="SSF52096">
    <property type="entry name" value="ClpP/crotonase"/>
    <property type="match status" value="1"/>
</dbReference>
<dbReference type="InterPro" id="IPR051683">
    <property type="entry name" value="Enoyl-CoA_Hydratase/Isomerase"/>
</dbReference>
<name>A0A1C3JYV8_9BURK</name>
<evidence type="ECO:0000313" key="2">
    <source>
        <dbReference type="EMBL" id="SBT24354.1"/>
    </source>
</evidence>
<dbReference type="RefSeq" id="WP_067750402.1">
    <property type="nucleotide sequence ID" value="NZ_LT907988.1"/>
</dbReference>
<dbReference type="PANTHER" id="PTHR42964">
    <property type="entry name" value="ENOYL-COA HYDRATASE"/>
    <property type="match status" value="1"/>
</dbReference>
<proteinExistence type="inferred from homology"/>
<reference evidence="3 4" key="2">
    <citation type="submission" date="2017-08" db="EMBL/GenBank/DDBJ databases">
        <authorList>
            <person name="de Groot N.N."/>
        </authorList>
    </citation>
    <scope>NUCLEOTIDE SEQUENCE [LARGE SCALE GENOMIC DNA]</scope>
    <source>
        <strain evidence="3">Orrdi1</strain>
    </source>
</reference>
<sequence length="264" mass="28203">MGQDIVEIERRGASAWVWMNRPEVHNAFDEHLIAELTQVLRGLDKDASVRAVVLAGRGKAFSAGADINWMKRQGEASADDNLEDARKLATLFRVLAELSQPTVARVQGAAMGGGMGLAAACDICVASTQASFATSEVRLGIIPAVISPYVVRAIGQRQCYRYFQTAERIGAERALALGLAHEVADPDGLDGAVERLVEALLACGPQAQAAATSLIRAVADKPVDTELIEDTAARIAQLRTTAEAREGLSAFLEKRPPRWGESLA</sequence>
<dbReference type="InterPro" id="IPR001753">
    <property type="entry name" value="Enoyl-CoA_hydra/iso"/>
</dbReference>
<dbReference type="OrthoDB" id="9807606at2"/>
<dbReference type="EMBL" id="FLRC01000008">
    <property type="protein sequence ID" value="SBT24354.1"/>
    <property type="molecule type" value="Genomic_DNA"/>
</dbReference>
<dbReference type="KEGG" id="odi:ODI_R1156"/>
<dbReference type="Pfam" id="PF00378">
    <property type="entry name" value="ECH_1"/>
    <property type="match status" value="1"/>
</dbReference>
<accession>A0A1C3JYV8</accession>
<evidence type="ECO:0000313" key="4">
    <source>
        <dbReference type="Proteomes" id="UP000078558"/>
    </source>
</evidence>
<dbReference type="AlphaFoldDB" id="A0A1C3JYV8"/>
<dbReference type="PANTHER" id="PTHR42964:SF1">
    <property type="entry name" value="POLYKETIDE BIOSYNTHESIS ENOYL-COA HYDRATASE PKSH-RELATED"/>
    <property type="match status" value="1"/>
</dbReference>
<dbReference type="GO" id="GO:0004490">
    <property type="term" value="F:methylglutaconyl-CoA hydratase activity"/>
    <property type="evidence" value="ECO:0007669"/>
    <property type="project" value="UniProtKB-EC"/>
</dbReference>
<gene>
    <name evidence="2" type="ORF">ODI_02514</name>
    <name evidence="3" type="ORF">ODI_R1156</name>
</gene>
<dbReference type="STRING" id="1851544.ODI_02514"/>
<dbReference type="Proteomes" id="UP000078558">
    <property type="component" value="Chromosome I"/>
</dbReference>
<protein>
    <submittedName>
        <fullName evidence="2">Methylglutaconyl-CoA hydratase</fullName>
        <ecNumber evidence="2">4.2.1.18</ecNumber>
    </submittedName>
</protein>
<dbReference type="Gene3D" id="1.10.12.10">
    <property type="entry name" value="Lyase 2-enoyl-coa Hydratase, Chain A, domain 2"/>
    <property type="match status" value="1"/>
</dbReference>
<dbReference type="GO" id="GO:0008300">
    <property type="term" value="P:isoprenoid catabolic process"/>
    <property type="evidence" value="ECO:0007669"/>
    <property type="project" value="TreeGrafter"/>
</dbReference>
<dbReference type="EC" id="4.2.1.18" evidence="2"/>
<reference evidence="2 4" key="1">
    <citation type="submission" date="2016-06" db="EMBL/GenBank/DDBJ databases">
        <authorList>
            <person name="Kjaerup R.B."/>
            <person name="Dalgaard T.S."/>
            <person name="Juul-Madsen H.R."/>
        </authorList>
    </citation>
    <scope>NUCLEOTIDE SEQUENCE [LARGE SCALE GENOMIC DNA]</scope>
    <source>
        <strain evidence="2">Orrdi1</strain>
    </source>
</reference>
<dbReference type="CDD" id="cd06558">
    <property type="entry name" value="crotonase-like"/>
    <property type="match status" value="1"/>
</dbReference>
<comment type="similarity">
    <text evidence="1">Belongs to the enoyl-CoA hydratase/isomerase family.</text>
</comment>
<dbReference type="EMBL" id="LT907988">
    <property type="protein sequence ID" value="SOE47975.1"/>
    <property type="molecule type" value="Genomic_DNA"/>
</dbReference>
<dbReference type="InterPro" id="IPR014748">
    <property type="entry name" value="Enoyl-CoA_hydra_C"/>
</dbReference>
<dbReference type="Gene3D" id="3.90.226.10">
    <property type="entry name" value="2-enoyl-CoA Hydratase, Chain A, domain 1"/>
    <property type="match status" value="1"/>
</dbReference>
<dbReference type="InterPro" id="IPR029045">
    <property type="entry name" value="ClpP/crotonase-like_dom_sf"/>
</dbReference>
<organism evidence="2 4">
    <name type="scientific">Orrella dioscoreae</name>
    <dbReference type="NCBI Taxonomy" id="1851544"/>
    <lineage>
        <taxon>Bacteria</taxon>
        <taxon>Pseudomonadati</taxon>
        <taxon>Pseudomonadota</taxon>
        <taxon>Betaproteobacteria</taxon>
        <taxon>Burkholderiales</taxon>
        <taxon>Alcaligenaceae</taxon>
        <taxon>Orrella</taxon>
    </lineage>
</organism>
<keyword evidence="2" id="KW-0456">Lyase</keyword>
<evidence type="ECO:0000256" key="1">
    <source>
        <dbReference type="ARBA" id="ARBA00005254"/>
    </source>
</evidence>
<evidence type="ECO:0000313" key="3">
    <source>
        <dbReference type="EMBL" id="SOE47975.1"/>
    </source>
</evidence>
<keyword evidence="4" id="KW-1185">Reference proteome</keyword>